<feature type="transmembrane region" description="Helical" evidence="5">
    <location>
        <begin position="161"/>
        <end position="190"/>
    </location>
</feature>
<organism evidence="7 8">
    <name type="scientific">Herpetosiphon gulosus</name>
    <dbReference type="NCBI Taxonomy" id="1973496"/>
    <lineage>
        <taxon>Bacteria</taxon>
        <taxon>Bacillati</taxon>
        <taxon>Chloroflexota</taxon>
        <taxon>Chloroflexia</taxon>
        <taxon>Herpetosiphonales</taxon>
        <taxon>Herpetosiphonaceae</taxon>
        <taxon>Herpetosiphon</taxon>
    </lineage>
</organism>
<comment type="subcellular location">
    <subcellularLocation>
        <location evidence="5">Cell membrane</location>
        <topology evidence="5">Multi-pass membrane protein</topology>
    </subcellularLocation>
    <subcellularLocation>
        <location evidence="1">Membrane</location>
        <topology evidence="1">Multi-pass membrane protein</topology>
    </subcellularLocation>
</comment>
<comment type="caution">
    <text evidence="7">The sequence shown here is derived from an EMBL/GenBank/DDBJ whole genome shotgun (WGS) entry which is preliminary data.</text>
</comment>
<gene>
    <name evidence="7" type="ORF">Hgul01_02169</name>
</gene>
<evidence type="ECO:0000259" key="6">
    <source>
        <dbReference type="PROSITE" id="PS51012"/>
    </source>
</evidence>
<evidence type="ECO:0000256" key="3">
    <source>
        <dbReference type="ARBA" id="ARBA00022989"/>
    </source>
</evidence>
<dbReference type="InterPro" id="IPR013525">
    <property type="entry name" value="ABC2_TM"/>
</dbReference>
<sequence>MSVILDKHTAVERQPNPRRGKGPSAFTIFWRSVIGRAYPRIIGTQRELSWLFFDIFLPFMATMSYVLVYEAIGAPASYKGLVLVGGAMTAFWLNVLWSMAMQLYWDKEQGNLQLYMLAPTSRMAILTGMALGGLFATTIRAAIILIGGSLIFGIRYQATNWFALVGIFFLSLIALYGLGMLLSSIFLVYGRGAWQMTAALQEPVFFVSGFHFPVKALGTVVATGASVVPLTLGLDAMRQLLFPEMMQQFQFLSVGTEAAILAGLALGFGLVARWALLCMEHKSRQDGRLTERGN</sequence>
<dbReference type="Proteomes" id="UP001428290">
    <property type="component" value="Unassembled WGS sequence"/>
</dbReference>
<evidence type="ECO:0000313" key="7">
    <source>
        <dbReference type="EMBL" id="GAA5528370.1"/>
    </source>
</evidence>
<name>A0ABP9X1P5_9CHLR</name>
<dbReference type="PROSITE" id="PS51012">
    <property type="entry name" value="ABC_TM2"/>
    <property type="match status" value="1"/>
</dbReference>
<dbReference type="RefSeq" id="WP_345721992.1">
    <property type="nucleotide sequence ID" value="NZ_BAABRU010000007.1"/>
</dbReference>
<proteinExistence type="inferred from homology"/>
<dbReference type="PRINTS" id="PR00164">
    <property type="entry name" value="ABC2TRNSPORT"/>
</dbReference>
<comment type="similarity">
    <text evidence="5">Belongs to the ABC-2 integral membrane protein family.</text>
</comment>
<keyword evidence="2 5" id="KW-0812">Transmembrane</keyword>
<keyword evidence="4 5" id="KW-0472">Membrane</keyword>
<feature type="transmembrane region" description="Helical" evidence="5">
    <location>
        <begin position="125"/>
        <end position="154"/>
    </location>
</feature>
<feature type="transmembrane region" description="Helical" evidence="5">
    <location>
        <begin position="48"/>
        <end position="69"/>
    </location>
</feature>
<dbReference type="EMBL" id="BAABRU010000007">
    <property type="protein sequence ID" value="GAA5528370.1"/>
    <property type="molecule type" value="Genomic_DNA"/>
</dbReference>
<evidence type="ECO:0000313" key="8">
    <source>
        <dbReference type="Proteomes" id="UP001428290"/>
    </source>
</evidence>
<keyword evidence="8" id="KW-1185">Reference proteome</keyword>
<dbReference type="InterPro" id="IPR052902">
    <property type="entry name" value="ABC-2_transporter"/>
</dbReference>
<feature type="transmembrane region" description="Helical" evidence="5">
    <location>
        <begin position="210"/>
        <end position="230"/>
    </location>
</feature>
<reference evidence="7 8" key="1">
    <citation type="submission" date="2024-02" db="EMBL/GenBank/DDBJ databases">
        <title>Herpetosiphon gulosus NBRC 112829.</title>
        <authorList>
            <person name="Ichikawa N."/>
            <person name="Katano-Makiyama Y."/>
            <person name="Hidaka K."/>
        </authorList>
    </citation>
    <scope>NUCLEOTIDE SEQUENCE [LARGE SCALE GENOMIC DNA]</scope>
    <source>
        <strain evidence="7 8">NBRC 112829</strain>
    </source>
</reference>
<dbReference type="InterPro" id="IPR000412">
    <property type="entry name" value="ABC_2_transport"/>
</dbReference>
<evidence type="ECO:0000256" key="1">
    <source>
        <dbReference type="ARBA" id="ARBA00004141"/>
    </source>
</evidence>
<keyword evidence="5" id="KW-1003">Cell membrane</keyword>
<keyword evidence="5" id="KW-0813">Transport</keyword>
<protein>
    <recommendedName>
        <fullName evidence="5">Transport permease protein</fullName>
    </recommendedName>
</protein>
<evidence type="ECO:0000256" key="5">
    <source>
        <dbReference type="RuleBase" id="RU361157"/>
    </source>
</evidence>
<accession>A0ABP9X1P5</accession>
<dbReference type="Pfam" id="PF01061">
    <property type="entry name" value="ABC2_membrane"/>
    <property type="match status" value="1"/>
</dbReference>
<feature type="domain" description="ABC transmembrane type-2" evidence="6">
    <location>
        <begin position="49"/>
        <end position="279"/>
    </location>
</feature>
<keyword evidence="3 5" id="KW-1133">Transmembrane helix</keyword>
<dbReference type="PANTHER" id="PTHR43027">
    <property type="entry name" value="DOXORUBICIN RESISTANCE ABC TRANSPORTER PERMEASE PROTEIN DRRC-RELATED"/>
    <property type="match status" value="1"/>
</dbReference>
<dbReference type="PANTHER" id="PTHR43027:SF1">
    <property type="entry name" value="DOXORUBICIN RESISTANCE ABC TRANSPORTER PERMEASE PROTEIN DRRC-RELATED"/>
    <property type="match status" value="1"/>
</dbReference>
<feature type="transmembrane region" description="Helical" evidence="5">
    <location>
        <begin position="251"/>
        <end position="276"/>
    </location>
</feature>
<evidence type="ECO:0000256" key="4">
    <source>
        <dbReference type="ARBA" id="ARBA00023136"/>
    </source>
</evidence>
<dbReference type="InterPro" id="IPR047817">
    <property type="entry name" value="ABC2_TM_bact-type"/>
</dbReference>
<evidence type="ECO:0000256" key="2">
    <source>
        <dbReference type="ARBA" id="ARBA00022692"/>
    </source>
</evidence>
<feature type="transmembrane region" description="Helical" evidence="5">
    <location>
        <begin position="81"/>
        <end position="105"/>
    </location>
</feature>